<evidence type="ECO:0000256" key="1">
    <source>
        <dbReference type="SAM" id="MobiDB-lite"/>
    </source>
</evidence>
<evidence type="ECO:0000313" key="2">
    <source>
        <dbReference type="EMBL" id="ETN85888.1"/>
    </source>
</evidence>
<dbReference type="CTD" id="25356621"/>
<feature type="region of interest" description="Disordered" evidence="1">
    <location>
        <begin position="37"/>
        <end position="103"/>
    </location>
</feature>
<gene>
    <name evidence="2" type="ORF">NECAME_16595</name>
</gene>
<sequence length="103" mass="10791">MMATPAVVTGPAQLPVGPFPVATHPVPMGPIMPSAPIQAPPALPPQSPQIPSYNVPQMINAMPPPTAEIHPAPPGPAPSDYQMQAYQPKTYLSSAPNAKRLRL</sequence>
<keyword evidence="3" id="KW-1185">Reference proteome</keyword>
<accession>W2TVQ4</accession>
<protein>
    <submittedName>
        <fullName evidence="2">Uncharacterized protein</fullName>
    </submittedName>
</protein>
<evidence type="ECO:0000313" key="3">
    <source>
        <dbReference type="Proteomes" id="UP000053676"/>
    </source>
</evidence>
<organism evidence="2 3">
    <name type="scientific">Necator americanus</name>
    <name type="common">Human hookworm</name>
    <dbReference type="NCBI Taxonomy" id="51031"/>
    <lineage>
        <taxon>Eukaryota</taxon>
        <taxon>Metazoa</taxon>
        <taxon>Ecdysozoa</taxon>
        <taxon>Nematoda</taxon>
        <taxon>Chromadorea</taxon>
        <taxon>Rhabditida</taxon>
        <taxon>Rhabditina</taxon>
        <taxon>Rhabditomorpha</taxon>
        <taxon>Strongyloidea</taxon>
        <taxon>Ancylostomatidae</taxon>
        <taxon>Bunostominae</taxon>
        <taxon>Necator</taxon>
    </lineage>
</organism>
<dbReference type="KEGG" id="nai:NECAME_16595"/>
<proteinExistence type="predicted"/>
<dbReference type="AlphaFoldDB" id="W2TVQ4"/>
<dbReference type="GeneID" id="25356621"/>
<feature type="compositionally biased region" description="Pro residues" evidence="1">
    <location>
        <begin position="62"/>
        <end position="77"/>
    </location>
</feature>
<reference evidence="3" key="1">
    <citation type="journal article" date="2014" name="Nat. Genet.">
        <title>Genome of the human hookworm Necator americanus.</title>
        <authorList>
            <person name="Tang Y.T."/>
            <person name="Gao X."/>
            <person name="Rosa B.A."/>
            <person name="Abubucker S."/>
            <person name="Hallsworth-Pepin K."/>
            <person name="Martin J."/>
            <person name="Tyagi R."/>
            <person name="Heizer E."/>
            <person name="Zhang X."/>
            <person name="Bhonagiri-Palsikar V."/>
            <person name="Minx P."/>
            <person name="Warren W.C."/>
            <person name="Wang Q."/>
            <person name="Zhan B."/>
            <person name="Hotez P.J."/>
            <person name="Sternberg P.W."/>
            <person name="Dougall A."/>
            <person name="Gaze S.T."/>
            <person name="Mulvenna J."/>
            <person name="Sotillo J."/>
            <person name="Ranganathan S."/>
            <person name="Rabelo E.M."/>
            <person name="Wilson R.K."/>
            <person name="Felgner P.L."/>
            <person name="Bethony J."/>
            <person name="Hawdon J.M."/>
            <person name="Gasser R.B."/>
            <person name="Loukas A."/>
            <person name="Mitreva M."/>
        </authorList>
    </citation>
    <scope>NUCLEOTIDE SEQUENCE [LARGE SCALE GENOMIC DNA]</scope>
</reference>
<feature type="compositionally biased region" description="Polar residues" evidence="1">
    <location>
        <begin position="81"/>
        <end position="96"/>
    </location>
</feature>
<feature type="compositionally biased region" description="Pro residues" evidence="1">
    <location>
        <begin position="38"/>
        <end position="48"/>
    </location>
</feature>
<dbReference type="Proteomes" id="UP000053676">
    <property type="component" value="Unassembled WGS sequence"/>
</dbReference>
<name>W2TVQ4_NECAM</name>
<dbReference type="EMBL" id="KI657652">
    <property type="protein sequence ID" value="ETN85888.1"/>
    <property type="molecule type" value="Genomic_DNA"/>
</dbReference>